<keyword evidence="1" id="KW-0812">Transmembrane</keyword>
<dbReference type="PANTHER" id="PTHR36851:SF1">
    <property type="entry name" value="GLYCO_TRANS_2-LIKE DOMAIN-CONTAINING PROTEIN"/>
    <property type="match status" value="1"/>
</dbReference>
<comment type="caution">
    <text evidence="2">The sequence shown here is derived from an EMBL/GenBank/DDBJ whole genome shotgun (WGS) entry which is preliminary data.</text>
</comment>
<evidence type="ECO:0000256" key="1">
    <source>
        <dbReference type="SAM" id="Phobius"/>
    </source>
</evidence>
<keyword evidence="3" id="KW-1185">Reference proteome</keyword>
<feature type="transmembrane region" description="Helical" evidence="1">
    <location>
        <begin position="32"/>
        <end position="50"/>
    </location>
</feature>
<evidence type="ECO:0000313" key="3">
    <source>
        <dbReference type="Proteomes" id="UP000274822"/>
    </source>
</evidence>
<sequence length="242" mass="27446">MNYFRHPFELVAPTAAIGAILLMPLGPLLIPRVYLLFLFTYFTTYLYLSINHFRKFCISAHKIKKNIRQWNVAQRAASGDSNTSSVAGSIPSSPTPMMNYAPDFDEVEVSLKLYEDSHWLHAFIIPNYAEPEALLRDTIKRLANHKNAQTNYIIILAMEESEMGHEHKAQNLKNLFIDNFLHFIVTSHPSGIPGEARGKGSNVAYAARVGAQELIHRNIEKRRVVFTITDSDSAIPELYVKE</sequence>
<keyword evidence="1" id="KW-1133">Transmembrane helix</keyword>
<feature type="transmembrane region" description="Helical" evidence="1">
    <location>
        <begin position="7"/>
        <end position="26"/>
    </location>
</feature>
<reference evidence="2 3" key="1">
    <citation type="journal article" date="2018" name="New Phytol.">
        <title>Phylogenomics of Endogonaceae and evolution of mycorrhizas within Mucoromycota.</title>
        <authorList>
            <person name="Chang Y."/>
            <person name="Desiro A."/>
            <person name="Na H."/>
            <person name="Sandor L."/>
            <person name="Lipzen A."/>
            <person name="Clum A."/>
            <person name="Barry K."/>
            <person name="Grigoriev I.V."/>
            <person name="Martin F.M."/>
            <person name="Stajich J.E."/>
            <person name="Smith M.E."/>
            <person name="Bonito G."/>
            <person name="Spatafora J.W."/>
        </authorList>
    </citation>
    <scope>NUCLEOTIDE SEQUENCE [LARGE SCALE GENOMIC DNA]</scope>
    <source>
        <strain evidence="2 3">AD002</strain>
    </source>
</reference>
<dbReference type="PANTHER" id="PTHR36851">
    <property type="entry name" value="UNNAMED PRODUCT"/>
    <property type="match status" value="1"/>
</dbReference>
<name>A0A433Q2P1_9FUNG</name>
<evidence type="ECO:0008006" key="4">
    <source>
        <dbReference type="Google" id="ProtNLM"/>
    </source>
</evidence>
<dbReference type="EMBL" id="RBNJ01017633">
    <property type="protein sequence ID" value="RUS24028.1"/>
    <property type="molecule type" value="Genomic_DNA"/>
</dbReference>
<dbReference type="AlphaFoldDB" id="A0A433Q2P1"/>
<organism evidence="2 3">
    <name type="scientific">Jimgerdemannia flammicorona</name>
    <dbReference type="NCBI Taxonomy" id="994334"/>
    <lineage>
        <taxon>Eukaryota</taxon>
        <taxon>Fungi</taxon>
        <taxon>Fungi incertae sedis</taxon>
        <taxon>Mucoromycota</taxon>
        <taxon>Mucoromycotina</taxon>
        <taxon>Endogonomycetes</taxon>
        <taxon>Endogonales</taxon>
        <taxon>Endogonaceae</taxon>
        <taxon>Jimgerdemannia</taxon>
    </lineage>
</organism>
<evidence type="ECO:0000313" key="2">
    <source>
        <dbReference type="EMBL" id="RUS24028.1"/>
    </source>
</evidence>
<protein>
    <recommendedName>
        <fullName evidence="4">Glycosyltransferase 2-like domain-containing protein</fullName>
    </recommendedName>
</protein>
<accession>A0A433Q2P1</accession>
<gene>
    <name evidence="2" type="ORF">BC938DRAFT_474238</name>
</gene>
<proteinExistence type="predicted"/>
<dbReference type="Proteomes" id="UP000274822">
    <property type="component" value="Unassembled WGS sequence"/>
</dbReference>
<keyword evidence="1" id="KW-0472">Membrane</keyword>
<feature type="non-terminal residue" evidence="2">
    <location>
        <position position="242"/>
    </location>
</feature>